<keyword evidence="4" id="KW-1185">Reference proteome</keyword>
<accession>A0A418SR91</accession>
<comment type="caution">
    <text evidence="3">The sequence shown here is derived from an EMBL/GenBank/DDBJ whole genome shotgun (WGS) entry which is preliminary data.</text>
</comment>
<dbReference type="InterPro" id="IPR039315">
    <property type="entry name" value="CheW"/>
</dbReference>
<dbReference type="PROSITE" id="PS50851">
    <property type="entry name" value="CHEW"/>
    <property type="match status" value="1"/>
</dbReference>
<proteinExistence type="predicted"/>
<dbReference type="Pfam" id="PF01584">
    <property type="entry name" value="CheW"/>
    <property type="match status" value="1"/>
</dbReference>
<protein>
    <submittedName>
        <fullName evidence="3">Chemotaxis protein CheW</fullName>
    </submittedName>
</protein>
<dbReference type="Gene3D" id="2.30.30.40">
    <property type="entry name" value="SH3 Domains"/>
    <property type="match status" value="1"/>
</dbReference>
<evidence type="ECO:0000256" key="1">
    <source>
        <dbReference type="SAM" id="MobiDB-lite"/>
    </source>
</evidence>
<dbReference type="PANTHER" id="PTHR22617">
    <property type="entry name" value="CHEMOTAXIS SENSOR HISTIDINE KINASE-RELATED"/>
    <property type="match status" value="1"/>
</dbReference>
<dbReference type="OrthoDB" id="3291462at2"/>
<feature type="region of interest" description="Disordered" evidence="1">
    <location>
        <begin position="1"/>
        <end position="22"/>
    </location>
</feature>
<dbReference type="GO" id="GO:0007165">
    <property type="term" value="P:signal transduction"/>
    <property type="evidence" value="ECO:0007669"/>
    <property type="project" value="InterPro"/>
</dbReference>
<dbReference type="Gene3D" id="2.40.50.180">
    <property type="entry name" value="CheA-289, Domain 4"/>
    <property type="match status" value="1"/>
</dbReference>
<dbReference type="RefSeq" id="WP_119750648.1">
    <property type="nucleotide sequence ID" value="NZ_QZCG01000011.1"/>
</dbReference>
<gene>
    <name evidence="3" type="ORF">D3P04_15885</name>
</gene>
<reference evidence="4" key="1">
    <citation type="submission" date="2018-09" db="EMBL/GenBank/DDBJ databases">
        <title>Acidovorax cavernicola nov. sp. isolated from Gruta de las Maravillas (Aracena, Spain).</title>
        <authorList>
            <person name="Jurado V."/>
            <person name="Gutierrez-Patricio S."/>
            <person name="Gonzalez-Pimentel J.L."/>
            <person name="Miller A.Z."/>
            <person name="Laiz L."/>
            <person name="Saiz-Jimenez C."/>
        </authorList>
    </citation>
    <scope>NUCLEOTIDE SEQUENCE [LARGE SCALE GENOMIC DNA]</scope>
    <source>
        <strain evidence="4">1011MAR3C25</strain>
    </source>
</reference>
<dbReference type="InterPro" id="IPR036061">
    <property type="entry name" value="CheW-like_dom_sf"/>
</dbReference>
<evidence type="ECO:0000313" key="4">
    <source>
        <dbReference type="Proteomes" id="UP000284202"/>
    </source>
</evidence>
<evidence type="ECO:0000259" key="2">
    <source>
        <dbReference type="PROSITE" id="PS50851"/>
    </source>
</evidence>
<dbReference type="GO" id="GO:0006935">
    <property type="term" value="P:chemotaxis"/>
    <property type="evidence" value="ECO:0007669"/>
    <property type="project" value="InterPro"/>
</dbReference>
<evidence type="ECO:0000313" key="3">
    <source>
        <dbReference type="EMBL" id="RJE83367.1"/>
    </source>
</evidence>
<dbReference type="EMBL" id="QZCG01000011">
    <property type="protein sequence ID" value="RJE83367.1"/>
    <property type="molecule type" value="Genomic_DNA"/>
</dbReference>
<dbReference type="InterPro" id="IPR002545">
    <property type="entry name" value="CheW-lke_dom"/>
</dbReference>
<organism evidence="3 4">
    <name type="scientific">Paracoccus onubensis</name>
    <dbReference type="NCBI Taxonomy" id="1675788"/>
    <lineage>
        <taxon>Bacteria</taxon>
        <taxon>Pseudomonadati</taxon>
        <taxon>Pseudomonadota</taxon>
        <taxon>Alphaproteobacteria</taxon>
        <taxon>Rhodobacterales</taxon>
        <taxon>Paracoccaceae</taxon>
        <taxon>Paracoccus</taxon>
    </lineage>
</organism>
<dbReference type="GO" id="GO:0005829">
    <property type="term" value="C:cytosol"/>
    <property type="evidence" value="ECO:0007669"/>
    <property type="project" value="TreeGrafter"/>
</dbReference>
<dbReference type="SUPFAM" id="SSF50341">
    <property type="entry name" value="CheW-like"/>
    <property type="match status" value="1"/>
</dbReference>
<name>A0A418SR91_9RHOB</name>
<dbReference type="Proteomes" id="UP000284202">
    <property type="component" value="Unassembled WGS sequence"/>
</dbReference>
<sequence length="177" mass="18892">MPELQSEASELSPDQWADAGDGVRGAEPQTYVTFELAGQIFAVEVGTVREILDLQPISCLPNAPADLLGMIDVRGQGIAVIDLLSHLGLGHPLSREEGRIVVFELDADSRKPVGVIADRVLSVVAIADAEIEPAPVTMVRWNAAAMTGVARVDGQLIMMLALDRLFKSDAAGPFDFD</sequence>
<dbReference type="SMART" id="SM00260">
    <property type="entry name" value="CheW"/>
    <property type="match status" value="1"/>
</dbReference>
<dbReference type="AlphaFoldDB" id="A0A418SR91"/>
<feature type="domain" description="CheW-like" evidence="2">
    <location>
        <begin position="28"/>
        <end position="171"/>
    </location>
</feature>
<dbReference type="PANTHER" id="PTHR22617:SF23">
    <property type="entry name" value="CHEMOTAXIS PROTEIN CHEW"/>
    <property type="match status" value="1"/>
</dbReference>